<reference evidence="1" key="1">
    <citation type="submission" date="2022-09" db="EMBL/GenBank/DDBJ databases">
        <title>Chromosome-level assembly of Trichoderma breve T069, a fungus used in development of biopesticide product.</title>
        <authorList>
            <person name="Lin R."/>
            <person name="Liu T."/>
        </authorList>
    </citation>
    <scope>NUCLEOTIDE SEQUENCE</scope>
    <source>
        <strain evidence="1">T069</strain>
    </source>
</reference>
<proteinExistence type="predicted"/>
<evidence type="ECO:0000313" key="1">
    <source>
        <dbReference type="EMBL" id="KAJ4859180.1"/>
    </source>
</evidence>
<name>A0A9W9B9V4_9HYPO</name>
<dbReference type="EMBL" id="JAOPEN010000004">
    <property type="protein sequence ID" value="KAJ4859180.1"/>
    <property type="molecule type" value="Genomic_DNA"/>
</dbReference>
<comment type="caution">
    <text evidence="1">The sequence shown here is derived from an EMBL/GenBank/DDBJ whole genome shotgun (WGS) entry which is preliminary data.</text>
</comment>
<accession>A0A9W9B9V4</accession>
<sequence length="372" mass="41705">MSQSDQSKGENNLPLRDNVPALLYVPSWTAPGWKDDADARNATDFAVHDPVKDVLRPTMLDTDKAKNPTKDSVRFGIFPGRSDGRSCTSPTRSAERLMAMRDESGGSLTGRGLAGKIEEQAQRRGLHIDDYLTSQSSNATLNDGPQEREYIKAFDELLIEEFWQGCLFGDMTMDELLGGNYFEIGDFQSNLSGPIDSLFSRGKWDQSPFGVADVSNVSFRLDGKCLDMEVERNDVVWNCLQPALQMATRLFCQDDPFFKAILDVGNWYKTPSTTDSNPRKTRAPNFKIEFQKDNSEAIGYQHKVKPSATFNPLELTFQALESRLKWRIASAHYDVKSPMGKFDAETAFAVTRFELSNTNSSICIDLAAEVIW</sequence>
<gene>
    <name evidence="1" type="ORF">T069G_07447</name>
</gene>
<dbReference type="GeneID" id="80869345"/>
<dbReference type="Proteomes" id="UP001140511">
    <property type="component" value="Unassembled WGS sequence"/>
</dbReference>
<organism evidence="1 2">
    <name type="scientific">Trichoderma breve</name>
    <dbReference type="NCBI Taxonomy" id="2034170"/>
    <lineage>
        <taxon>Eukaryota</taxon>
        <taxon>Fungi</taxon>
        <taxon>Dikarya</taxon>
        <taxon>Ascomycota</taxon>
        <taxon>Pezizomycotina</taxon>
        <taxon>Sordariomycetes</taxon>
        <taxon>Hypocreomycetidae</taxon>
        <taxon>Hypocreales</taxon>
        <taxon>Hypocreaceae</taxon>
        <taxon>Trichoderma</taxon>
    </lineage>
</organism>
<evidence type="ECO:0000313" key="2">
    <source>
        <dbReference type="Proteomes" id="UP001140511"/>
    </source>
</evidence>
<keyword evidence="2" id="KW-1185">Reference proteome</keyword>
<protein>
    <submittedName>
        <fullName evidence="1">Uncharacterized protein</fullName>
    </submittedName>
</protein>
<dbReference type="RefSeq" id="XP_056028236.1">
    <property type="nucleotide sequence ID" value="XM_056174657.1"/>
</dbReference>
<dbReference type="AlphaFoldDB" id="A0A9W9B9V4"/>